<dbReference type="InterPro" id="IPR001593">
    <property type="entry name" value="Ribosomal_eS1"/>
</dbReference>
<keyword evidence="6" id="KW-1185">Reference proteome</keyword>
<dbReference type="OMA" id="TRFKGHE"/>
<dbReference type="GO" id="GO:0022627">
    <property type="term" value="C:cytosolic small ribosomal subunit"/>
    <property type="evidence" value="ECO:0007669"/>
    <property type="project" value="UniProtKB-UniRule"/>
</dbReference>
<dbReference type="Proteomes" id="UP000007797">
    <property type="component" value="Unassembled WGS sequence"/>
</dbReference>
<dbReference type="GO" id="GO:0006412">
    <property type="term" value="P:translation"/>
    <property type="evidence" value="ECO:0007669"/>
    <property type="project" value="UniProtKB-UniRule"/>
</dbReference>
<organism evidence="5 6">
    <name type="scientific">Cavenderia fasciculata</name>
    <name type="common">Slime mold</name>
    <name type="synonym">Dictyostelium fasciculatum</name>
    <dbReference type="NCBI Taxonomy" id="261658"/>
    <lineage>
        <taxon>Eukaryota</taxon>
        <taxon>Amoebozoa</taxon>
        <taxon>Evosea</taxon>
        <taxon>Eumycetozoa</taxon>
        <taxon>Dictyostelia</taxon>
        <taxon>Acytosteliales</taxon>
        <taxon>Cavenderiaceae</taxon>
        <taxon>Cavenderia</taxon>
    </lineage>
</organism>
<comment type="subunit">
    <text evidence="4">Component of the small ribosomal subunit. Mature ribosomes consist of a small (40S) and a large (60S) subunit. The 40S subunit contains about 33 different proteins and 1 molecule of RNA (18S). The 60S subunit contains about 49 different proteins and 3 molecules of RNA (25S, 5.8S and 5S).</text>
</comment>
<protein>
    <recommendedName>
        <fullName evidence="4">Small ribosomal subunit protein eS1</fullName>
    </recommendedName>
</protein>
<dbReference type="GO" id="GO:0003735">
    <property type="term" value="F:structural constituent of ribosome"/>
    <property type="evidence" value="ECO:0007669"/>
    <property type="project" value="UniProtKB-UniRule"/>
</dbReference>
<dbReference type="HAMAP" id="MF_03122">
    <property type="entry name" value="Ribosomal_eS1_euk"/>
    <property type="match status" value="1"/>
</dbReference>
<evidence type="ECO:0000256" key="1">
    <source>
        <dbReference type="ARBA" id="ARBA00022490"/>
    </source>
</evidence>
<comment type="similarity">
    <text evidence="4">Belongs to the eukaryotic ribosomal protein eS1 family.</text>
</comment>
<name>F4Q8I0_CACFS</name>
<evidence type="ECO:0000256" key="2">
    <source>
        <dbReference type="ARBA" id="ARBA00022980"/>
    </source>
</evidence>
<evidence type="ECO:0000313" key="5">
    <source>
        <dbReference type="EMBL" id="EGG16080.1"/>
    </source>
</evidence>
<accession>F4Q8I0</accession>
<dbReference type="RefSeq" id="XP_004352405.1">
    <property type="nucleotide sequence ID" value="XM_004352353.1"/>
</dbReference>
<evidence type="ECO:0000313" key="6">
    <source>
        <dbReference type="Proteomes" id="UP000007797"/>
    </source>
</evidence>
<dbReference type="EMBL" id="GL883025">
    <property type="protein sequence ID" value="EGG16080.1"/>
    <property type="molecule type" value="Genomic_DNA"/>
</dbReference>
<dbReference type="KEGG" id="dfa:DFA_09752"/>
<keyword evidence="3 4" id="KW-0687">Ribonucleoprotein</keyword>
<dbReference type="GeneID" id="14868097"/>
<keyword evidence="2 4" id="KW-0689">Ribosomal protein</keyword>
<comment type="subcellular location">
    <subcellularLocation>
        <location evidence="4">Cytoplasm</location>
    </subcellularLocation>
</comment>
<evidence type="ECO:0000256" key="4">
    <source>
        <dbReference type="HAMAP-Rule" id="MF_03122"/>
    </source>
</evidence>
<dbReference type="OrthoDB" id="9834376at2759"/>
<dbReference type="PANTHER" id="PTHR11830">
    <property type="entry name" value="40S RIBOSOMAL PROTEIN S3A"/>
    <property type="match status" value="1"/>
</dbReference>
<dbReference type="SMART" id="SM01397">
    <property type="entry name" value="Ribosomal_S3Ae"/>
    <property type="match status" value="1"/>
</dbReference>
<proteinExistence type="inferred from homology"/>
<dbReference type="AlphaFoldDB" id="F4Q8I0"/>
<dbReference type="Pfam" id="PF01015">
    <property type="entry name" value="Ribosomal_S3Ae"/>
    <property type="match status" value="1"/>
</dbReference>
<sequence>MSDKKKKGSKKGGKKIDPFTRKEWYSVRAPTVFFPPAAANSIGYTPVNKTMGTKLASDGLKGRVFEVSLADMKGEESQVHRKIKLRADEVDGKTVLTSFYGMDLTTDKARSLVHKWVTMIEVYVDVKTTDGYSLRVFAVTFTKRADFQVTKTSYAKTSKVKNIRKKMHEIISASIATSDINQVTKKFLEQTISAQIQSECSTIYPLTNTFIRKVKVLKTPKVDGRRLMEQYAASNSYAAPAAAAPVATAPATEETGIPVETA</sequence>
<dbReference type="InterPro" id="IPR027500">
    <property type="entry name" value="Ribosomal_eS1_euk"/>
</dbReference>
<keyword evidence="1 4" id="KW-0963">Cytoplasm</keyword>
<feature type="initiator methionine" description="Removed" evidence="4">
    <location>
        <position position="1"/>
    </location>
</feature>
<evidence type="ECO:0000256" key="3">
    <source>
        <dbReference type="ARBA" id="ARBA00023274"/>
    </source>
</evidence>
<dbReference type="STRING" id="1054147.F4Q8I0"/>
<gene>
    <name evidence="5" type="primary">rps3a</name>
    <name evidence="5" type="ORF">DFA_09752</name>
</gene>
<reference evidence="6" key="1">
    <citation type="journal article" date="2011" name="Genome Res.">
        <title>Phylogeny-wide analysis of social amoeba genomes highlights ancient origins for complex intercellular communication.</title>
        <authorList>
            <person name="Heidel A.J."/>
            <person name="Lawal H.M."/>
            <person name="Felder M."/>
            <person name="Schilde C."/>
            <person name="Helps N.R."/>
            <person name="Tunggal B."/>
            <person name="Rivero F."/>
            <person name="John U."/>
            <person name="Schleicher M."/>
            <person name="Eichinger L."/>
            <person name="Platzer M."/>
            <person name="Noegel A.A."/>
            <person name="Schaap P."/>
            <person name="Gloeckner G."/>
        </authorList>
    </citation>
    <scope>NUCLEOTIDE SEQUENCE [LARGE SCALE GENOMIC DNA]</scope>
    <source>
        <strain evidence="6">SH3</strain>
    </source>
</reference>